<dbReference type="SUPFAM" id="SSF47384">
    <property type="entry name" value="Homodimeric domain of signal transducing histidine kinase"/>
    <property type="match status" value="1"/>
</dbReference>
<reference evidence="14" key="1">
    <citation type="submission" date="2020-12" db="EMBL/GenBank/DDBJ databases">
        <title>Genomic characterization of non-nitrogen-fixing Frankia strains.</title>
        <authorList>
            <person name="Carlos-Shanley C."/>
            <person name="Guerra T."/>
            <person name="Hahn D."/>
        </authorList>
    </citation>
    <scope>NUCLEOTIDE SEQUENCE</scope>
    <source>
        <strain evidence="14">CN6</strain>
    </source>
</reference>
<feature type="region of interest" description="Disordered" evidence="10">
    <location>
        <begin position="397"/>
        <end position="418"/>
    </location>
</feature>
<dbReference type="PROSITE" id="PS50109">
    <property type="entry name" value="HIS_KIN"/>
    <property type="match status" value="1"/>
</dbReference>
<evidence type="ECO:0000256" key="2">
    <source>
        <dbReference type="ARBA" id="ARBA00004236"/>
    </source>
</evidence>
<dbReference type="InterPro" id="IPR003594">
    <property type="entry name" value="HATPase_dom"/>
</dbReference>
<dbReference type="Gene3D" id="1.10.287.130">
    <property type="match status" value="1"/>
</dbReference>
<dbReference type="Pfam" id="PF00512">
    <property type="entry name" value="HisKA"/>
    <property type="match status" value="1"/>
</dbReference>
<dbReference type="EMBL" id="JAEACQ010000160">
    <property type="protein sequence ID" value="MBL7627438.1"/>
    <property type="molecule type" value="Genomic_DNA"/>
</dbReference>
<dbReference type="InterPro" id="IPR050428">
    <property type="entry name" value="TCS_sensor_his_kinase"/>
</dbReference>
<keyword evidence="7 14" id="KW-0418">Kinase</keyword>
<dbReference type="PANTHER" id="PTHR45436">
    <property type="entry name" value="SENSOR HISTIDINE KINASE YKOH"/>
    <property type="match status" value="1"/>
</dbReference>
<evidence type="ECO:0000256" key="4">
    <source>
        <dbReference type="ARBA" id="ARBA00022553"/>
    </source>
</evidence>
<dbReference type="Gene3D" id="3.30.565.10">
    <property type="entry name" value="Histidine kinase-like ATPase, C-terminal domain"/>
    <property type="match status" value="1"/>
</dbReference>
<proteinExistence type="predicted"/>
<dbReference type="EC" id="2.7.13.3" evidence="3"/>
<evidence type="ECO:0000313" key="15">
    <source>
        <dbReference type="Proteomes" id="UP000604475"/>
    </source>
</evidence>
<keyword evidence="9" id="KW-0902">Two-component regulatory system</keyword>
<evidence type="ECO:0000313" key="14">
    <source>
        <dbReference type="EMBL" id="MBL7627438.1"/>
    </source>
</evidence>
<dbReference type="InterPro" id="IPR036890">
    <property type="entry name" value="HATPase_C_sf"/>
</dbReference>
<dbReference type="InterPro" id="IPR003661">
    <property type="entry name" value="HisK_dim/P_dom"/>
</dbReference>
<dbReference type="InterPro" id="IPR036097">
    <property type="entry name" value="HisK_dim/P_sf"/>
</dbReference>
<evidence type="ECO:0000256" key="6">
    <source>
        <dbReference type="ARBA" id="ARBA00022692"/>
    </source>
</evidence>
<gene>
    <name evidence="14" type="ORF">I7412_09700</name>
</gene>
<keyword evidence="5" id="KW-0808">Transferase</keyword>
<comment type="caution">
    <text evidence="14">The sequence shown here is derived from an EMBL/GenBank/DDBJ whole genome shotgun (WGS) entry which is preliminary data.</text>
</comment>
<dbReference type="PANTHER" id="PTHR45436:SF5">
    <property type="entry name" value="SENSOR HISTIDINE KINASE TRCS"/>
    <property type="match status" value="1"/>
</dbReference>
<dbReference type="SUPFAM" id="SSF158472">
    <property type="entry name" value="HAMP domain-like"/>
    <property type="match status" value="1"/>
</dbReference>
<evidence type="ECO:0000256" key="11">
    <source>
        <dbReference type="SAM" id="Phobius"/>
    </source>
</evidence>
<dbReference type="Pfam" id="PF02518">
    <property type="entry name" value="HATPase_c"/>
    <property type="match status" value="1"/>
</dbReference>
<evidence type="ECO:0000259" key="13">
    <source>
        <dbReference type="PROSITE" id="PS50885"/>
    </source>
</evidence>
<dbReference type="Gene3D" id="6.10.340.10">
    <property type="match status" value="1"/>
</dbReference>
<keyword evidence="4" id="KW-0597">Phosphoprotein</keyword>
<feature type="domain" description="HAMP" evidence="13">
    <location>
        <begin position="126"/>
        <end position="179"/>
    </location>
</feature>
<accession>A0A937R846</accession>
<organism evidence="14 15">
    <name type="scientific">Frankia nepalensis</name>
    <dbReference type="NCBI Taxonomy" id="1836974"/>
    <lineage>
        <taxon>Bacteria</taxon>
        <taxon>Bacillati</taxon>
        <taxon>Actinomycetota</taxon>
        <taxon>Actinomycetes</taxon>
        <taxon>Frankiales</taxon>
        <taxon>Frankiaceae</taxon>
        <taxon>Frankia</taxon>
    </lineage>
</organism>
<evidence type="ECO:0000256" key="1">
    <source>
        <dbReference type="ARBA" id="ARBA00000085"/>
    </source>
</evidence>
<evidence type="ECO:0000256" key="7">
    <source>
        <dbReference type="ARBA" id="ARBA00022777"/>
    </source>
</evidence>
<protein>
    <recommendedName>
        <fullName evidence="3">histidine kinase</fullName>
        <ecNumber evidence="3">2.7.13.3</ecNumber>
    </recommendedName>
</protein>
<dbReference type="GO" id="GO:0005886">
    <property type="term" value="C:plasma membrane"/>
    <property type="evidence" value="ECO:0007669"/>
    <property type="project" value="UniProtKB-SubCell"/>
</dbReference>
<comment type="subcellular location">
    <subcellularLocation>
        <location evidence="2">Cell membrane</location>
    </subcellularLocation>
</comment>
<name>A0A937R846_9ACTN</name>
<dbReference type="SMART" id="SM00304">
    <property type="entry name" value="HAMP"/>
    <property type="match status" value="1"/>
</dbReference>
<sequence length="418" mass="45241">MKIRTRITVILAVSLMAAGSFTLMVNAIVLRNVPFQSQSSFQGDLFARLGISRDAVARHLQAHPEDLFSSKFDDKPLPNGQTVNGARRALQQQPLTDALAEARRWSLIGILVFLVGALAAAWGLSGSILRPIRKVTARARSVSASNLGERVAIGGPNDEVKELADTFDSMLDRISASFDAQRRYAAQVAHELRTPLATTRAEIGMLIDDTSDAETQKRLRTVRDAVDRGERLVSQLLILSRTDLRDLETSRFPLDELVGNVLGRVVEGPSFARLQVDVDLRTVEVECDRALLESLVRNLIDNSARHNRRDGWVNVTVAPGDGDQAAHLRVSNSVADPANDTTPAPGRPGIGLSIVNAVIQAHGGTIHWSRRPGEVTAHVQIPTQASELLHAATGRPGAVALPVDGEGRRTRRPSGIGL</sequence>
<dbReference type="CDD" id="cd06225">
    <property type="entry name" value="HAMP"/>
    <property type="match status" value="1"/>
</dbReference>
<feature type="domain" description="Histidine kinase" evidence="12">
    <location>
        <begin position="187"/>
        <end position="385"/>
    </location>
</feature>
<keyword evidence="6 11" id="KW-0812">Transmembrane</keyword>
<keyword evidence="8 11" id="KW-1133">Transmembrane helix</keyword>
<evidence type="ECO:0000256" key="5">
    <source>
        <dbReference type="ARBA" id="ARBA00022679"/>
    </source>
</evidence>
<dbReference type="SMART" id="SM00388">
    <property type="entry name" value="HisKA"/>
    <property type="match status" value="1"/>
</dbReference>
<dbReference type="CDD" id="cd00082">
    <property type="entry name" value="HisKA"/>
    <property type="match status" value="1"/>
</dbReference>
<evidence type="ECO:0000256" key="8">
    <source>
        <dbReference type="ARBA" id="ARBA00022989"/>
    </source>
</evidence>
<dbReference type="Proteomes" id="UP000604475">
    <property type="component" value="Unassembled WGS sequence"/>
</dbReference>
<dbReference type="RefSeq" id="WP_203002677.1">
    <property type="nucleotide sequence ID" value="NZ_JADWYU010000099.1"/>
</dbReference>
<dbReference type="InterPro" id="IPR003660">
    <property type="entry name" value="HAMP_dom"/>
</dbReference>
<dbReference type="InterPro" id="IPR005467">
    <property type="entry name" value="His_kinase_dom"/>
</dbReference>
<keyword evidence="11" id="KW-0472">Membrane</keyword>
<evidence type="ECO:0000259" key="12">
    <source>
        <dbReference type="PROSITE" id="PS50109"/>
    </source>
</evidence>
<evidence type="ECO:0000256" key="3">
    <source>
        <dbReference type="ARBA" id="ARBA00012438"/>
    </source>
</evidence>
<evidence type="ECO:0000256" key="10">
    <source>
        <dbReference type="SAM" id="MobiDB-lite"/>
    </source>
</evidence>
<dbReference type="PROSITE" id="PS50885">
    <property type="entry name" value="HAMP"/>
    <property type="match status" value="1"/>
</dbReference>
<feature type="transmembrane region" description="Helical" evidence="11">
    <location>
        <begin position="7"/>
        <end position="30"/>
    </location>
</feature>
<keyword evidence="15" id="KW-1185">Reference proteome</keyword>
<dbReference type="Pfam" id="PF00672">
    <property type="entry name" value="HAMP"/>
    <property type="match status" value="1"/>
</dbReference>
<dbReference type="SUPFAM" id="SSF55874">
    <property type="entry name" value="ATPase domain of HSP90 chaperone/DNA topoisomerase II/histidine kinase"/>
    <property type="match status" value="1"/>
</dbReference>
<dbReference type="SMART" id="SM00387">
    <property type="entry name" value="HATPase_c"/>
    <property type="match status" value="1"/>
</dbReference>
<evidence type="ECO:0000256" key="9">
    <source>
        <dbReference type="ARBA" id="ARBA00023012"/>
    </source>
</evidence>
<dbReference type="GO" id="GO:0000155">
    <property type="term" value="F:phosphorelay sensor kinase activity"/>
    <property type="evidence" value="ECO:0007669"/>
    <property type="project" value="InterPro"/>
</dbReference>
<comment type="catalytic activity">
    <reaction evidence="1">
        <text>ATP + protein L-histidine = ADP + protein N-phospho-L-histidine.</text>
        <dbReference type="EC" id="2.7.13.3"/>
    </reaction>
</comment>
<feature type="transmembrane region" description="Helical" evidence="11">
    <location>
        <begin position="105"/>
        <end position="124"/>
    </location>
</feature>
<dbReference type="AlphaFoldDB" id="A0A937R846"/>